<dbReference type="InterPro" id="IPR015102">
    <property type="entry name" value="Tscrpt_reg_HTH_FeoC"/>
</dbReference>
<feature type="domain" description="Transcriptional regulator HTH-type FeoC" evidence="1">
    <location>
        <begin position="1"/>
        <end position="68"/>
    </location>
</feature>
<dbReference type="AlphaFoldDB" id="A0A0N0RDF8"/>
<proteinExistence type="predicted"/>
<sequence>MLQELLTILRSGGSLEIGALAAKLNTSPQMVTAMLDHLQRMGLLTAAQDCSGCQLASSCSHGCGSAPAPMWQLHSRAAEDPPR</sequence>
<organism evidence="2">
    <name type="scientific">Levilinea saccharolytica</name>
    <dbReference type="NCBI Taxonomy" id="229921"/>
    <lineage>
        <taxon>Bacteria</taxon>
        <taxon>Bacillati</taxon>
        <taxon>Chloroflexota</taxon>
        <taxon>Anaerolineae</taxon>
        <taxon>Anaerolineales</taxon>
        <taxon>Anaerolineaceae</taxon>
        <taxon>Levilinea</taxon>
    </lineage>
</organism>
<dbReference type="Gene3D" id="1.10.10.10">
    <property type="entry name" value="Winged helix-like DNA-binding domain superfamily/Winged helix DNA-binding domain"/>
    <property type="match status" value="1"/>
</dbReference>
<reference evidence="2" key="1">
    <citation type="journal article" date="2015" name="Genome Announc.">
        <title>Draft Genome Sequences of Anaerolinea thermolimosa IMO-1, Bellilinea caldifistulae GOMI-1, Leptolinea tardivitalis YMTK-2, Levilinea saccharolytica KIBI-1, Longilinea arvoryzae KOME-1, Previously Described as Members of the Class Anaerolineae (Chloroflexi).</title>
        <authorList>
            <person name="Matsuura N."/>
            <person name="Tourlousse M.D."/>
            <person name="Ohashi A."/>
            <person name="Hugenholtz P."/>
            <person name="Sekiguchi Y."/>
        </authorList>
    </citation>
    <scope>NUCLEOTIDE SEQUENCE</scope>
    <source>
        <strain evidence="2">KIBI-1</strain>
    </source>
</reference>
<dbReference type="InterPro" id="IPR036388">
    <property type="entry name" value="WH-like_DNA-bd_sf"/>
</dbReference>
<accession>A0A0N0RDF8</accession>
<name>A0A0N0RDF8_9CHLR</name>
<dbReference type="SUPFAM" id="SSF46785">
    <property type="entry name" value="Winged helix' DNA-binding domain"/>
    <property type="match status" value="1"/>
</dbReference>
<dbReference type="Pfam" id="PF09012">
    <property type="entry name" value="FeoC"/>
    <property type="match status" value="1"/>
</dbReference>
<evidence type="ECO:0000313" key="2">
    <source>
        <dbReference type="EMBL" id="GAP19546.1"/>
    </source>
</evidence>
<evidence type="ECO:0000259" key="1">
    <source>
        <dbReference type="Pfam" id="PF09012"/>
    </source>
</evidence>
<dbReference type="EMBL" id="DF967975">
    <property type="protein sequence ID" value="GAP19546.1"/>
    <property type="molecule type" value="Genomic_DNA"/>
</dbReference>
<dbReference type="InterPro" id="IPR036390">
    <property type="entry name" value="WH_DNA-bd_sf"/>
</dbReference>
<protein>
    <submittedName>
        <fullName evidence="2">Mn-dependent transcriptional regulator</fullName>
    </submittedName>
</protein>
<gene>
    <name evidence="2" type="ORF">LSAC_03456</name>
</gene>
<dbReference type="RefSeq" id="WP_062419817.1">
    <property type="nucleotide sequence ID" value="NZ_BBXZ01000182.1"/>
</dbReference>